<dbReference type="GO" id="GO:0009190">
    <property type="term" value="P:cyclic nucleotide biosynthetic process"/>
    <property type="evidence" value="ECO:0007669"/>
    <property type="project" value="InterPro"/>
</dbReference>
<evidence type="ECO:0000256" key="2">
    <source>
        <dbReference type="ARBA" id="ARBA00022840"/>
    </source>
</evidence>
<evidence type="ECO:0000313" key="7">
    <source>
        <dbReference type="Proteomes" id="UP000694845"/>
    </source>
</evidence>
<evidence type="ECO:0000256" key="1">
    <source>
        <dbReference type="ARBA" id="ARBA00022741"/>
    </source>
</evidence>
<dbReference type="SUPFAM" id="SSF52540">
    <property type="entry name" value="P-loop containing nucleoside triphosphate hydrolases"/>
    <property type="match status" value="1"/>
</dbReference>
<proteinExistence type="predicted"/>
<dbReference type="InterPro" id="IPR001054">
    <property type="entry name" value="A/G_cyclase"/>
</dbReference>
<dbReference type="GO" id="GO:0005524">
    <property type="term" value="F:ATP binding"/>
    <property type="evidence" value="ECO:0007669"/>
    <property type="project" value="UniProtKB-KW"/>
</dbReference>
<feature type="domain" description="Guanylate cyclase" evidence="6">
    <location>
        <begin position="32"/>
        <end position="169"/>
    </location>
</feature>
<keyword evidence="7" id="KW-1185">Reference proteome</keyword>
<dbReference type="OrthoDB" id="194468at2759"/>
<dbReference type="FunFam" id="3.30.70.1230:FF:000017">
    <property type="entry name" value="Adenylate cyclase type 10"/>
    <property type="match status" value="1"/>
</dbReference>
<feature type="compositionally biased region" description="Basic and acidic residues" evidence="5">
    <location>
        <begin position="1145"/>
        <end position="1155"/>
    </location>
</feature>
<protein>
    <submittedName>
        <fullName evidence="8">Adenylate cyclase type 10-like isoform X1</fullName>
    </submittedName>
</protein>
<dbReference type="PANTHER" id="PTHR16305">
    <property type="entry name" value="TESTICULAR SOLUBLE ADENYLYL CYCLASE"/>
    <property type="match status" value="1"/>
</dbReference>
<dbReference type="GO" id="GO:0005737">
    <property type="term" value="C:cytoplasm"/>
    <property type="evidence" value="ECO:0007669"/>
    <property type="project" value="TreeGrafter"/>
</dbReference>
<feature type="repeat" description="TPR" evidence="4">
    <location>
        <begin position="1308"/>
        <end position="1341"/>
    </location>
</feature>
<dbReference type="Gene3D" id="3.30.70.1230">
    <property type="entry name" value="Nucleotide cyclase"/>
    <property type="match status" value="2"/>
</dbReference>
<dbReference type="InterPro" id="IPR029787">
    <property type="entry name" value="Nucleotide_cyclase"/>
</dbReference>
<keyword evidence="4" id="KW-0802">TPR repeat</keyword>
<dbReference type="SUPFAM" id="SSF48452">
    <property type="entry name" value="TPR-like"/>
    <property type="match status" value="1"/>
</dbReference>
<name>A0A8B7ZDF5_ACAPL</name>
<dbReference type="GO" id="GO:0035556">
    <property type="term" value="P:intracellular signal transduction"/>
    <property type="evidence" value="ECO:0007669"/>
    <property type="project" value="InterPro"/>
</dbReference>
<feature type="region of interest" description="Disordered" evidence="5">
    <location>
        <begin position="781"/>
        <end position="829"/>
    </location>
</feature>
<dbReference type="SUPFAM" id="SSF55073">
    <property type="entry name" value="Nucleotide cyclase"/>
    <property type="match status" value="2"/>
</dbReference>
<dbReference type="RefSeq" id="XP_022103708.1">
    <property type="nucleotide sequence ID" value="XM_022248016.1"/>
</dbReference>
<dbReference type="FunFam" id="3.30.70.1230:FF:000021">
    <property type="entry name" value="Adenylate cyclase type 10"/>
    <property type="match status" value="1"/>
</dbReference>
<evidence type="ECO:0000256" key="4">
    <source>
        <dbReference type="PROSITE-ProRule" id="PRU00339"/>
    </source>
</evidence>
<keyword evidence="2" id="KW-0067">ATP-binding</keyword>
<feature type="compositionally biased region" description="Polar residues" evidence="5">
    <location>
        <begin position="787"/>
        <end position="796"/>
    </location>
</feature>
<dbReference type="Proteomes" id="UP000694845">
    <property type="component" value="Unplaced"/>
</dbReference>
<dbReference type="CDD" id="cd07302">
    <property type="entry name" value="CHD"/>
    <property type="match status" value="2"/>
</dbReference>
<dbReference type="PANTHER" id="PTHR16305:SF28">
    <property type="entry name" value="GUANYLATE CYCLASE DOMAIN-CONTAINING PROTEIN"/>
    <property type="match status" value="1"/>
</dbReference>
<dbReference type="Pfam" id="PF00211">
    <property type="entry name" value="Guanylate_cyc"/>
    <property type="match status" value="2"/>
</dbReference>
<dbReference type="CTD" id="55811"/>
<reference evidence="8" key="1">
    <citation type="submission" date="2025-08" db="UniProtKB">
        <authorList>
            <consortium name="RefSeq"/>
        </authorList>
    </citation>
    <scope>IDENTIFICATION</scope>
</reference>
<dbReference type="Gene3D" id="1.25.40.10">
    <property type="entry name" value="Tetratricopeptide repeat domain"/>
    <property type="match status" value="1"/>
</dbReference>
<dbReference type="KEGG" id="aplc:110986264"/>
<feature type="region of interest" description="Disordered" evidence="5">
    <location>
        <begin position="1128"/>
        <end position="1176"/>
    </location>
</feature>
<keyword evidence="3" id="KW-0456">Lyase</keyword>
<feature type="domain" description="Guanylate cyclase" evidence="6">
    <location>
        <begin position="311"/>
        <end position="435"/>
    </location>
</feature>
<dbReference type="PROSITE" id="PS50005">
    <property type="entry name" value="TPR"/>
    <property type="match status" value="1"/>
</dbReference>
<dbReference type="PROSITE" id="PS50125">
    <property type="entry name" value="GUANYLATE_CYCLASE_2"/>
    <property type="match status" value="2"/>
</dbReference>
<accession>A0A8B7ZDF5</accession>
<dbReference type="GO" id="GO:0004016">
    <property type="term" value="F:adenylate cyclase activity"/>
    <property type="evidence" value="ECO:0007669"/>
    <property type="project" value="TreeGrafter"/>
</dbReference>
<dbReference type="InterPro" id="IPR019734">
    <property type="entry name" value="TPR_rpt"/>
</dbReference>
<dbReference type="GeneID" id="110986264"/>
<sequence>MTVNQLATHVPDLVMEGIQIKSLPHSQKFDGILMFADISGFTALTERYSMSSRNSCGAEKLSAALNSYIGDIVENIIGSEGDILKFAGDAFLALWKLKRDNLDFTLMRVIKCGLRIQERCDNRDTEVGVKLRVKLGVSLGPVRVTTVGNEESRHYVLSGLAVDDANKAEKFATSGSLVLSPKAWAYTPDHQFIEYRVLEDRRHISVLSILAEPIDQPDVRIDLSYGNQYTRKSGDNLTAGPSVTVMRLSCSKPSSSDEHYSDAVGRKRESAFRSSTDDEKARLRMYIIKPVLQKIDDGLPLEYLSEMRQVSVVFINLVVTSSDHETERRNLHTAFNVVYDDMKEYQGCVNKVFMFDKGCTFLAIFGLPGYKHEDDCARALQCSYRLLEHLKATPNVTQASIGVTTGSTFCGVIGHVHRHEYTVIGRKVNMAARLMMHYPGRVSCDPETFHHSKLARHFFRELPHKEMKGVRNAGVIQEFVEGEQSEIIVGSSVPEFEFPLLGRDKEMGVFSKELQMIQEHRERGEHRRVIIFDGQAGIGKTRMLDAVIEESVREGNRVISCALTMNDVTVPYYTVKHLVTMLLNMEDCVSHVEREHALLEHIQNETLREDLCLLNDLLVLKLPVNPRFQIMQNEQRIGELHSLLGKIVHQFTLDQCVIFAVDDAHFIDPDSWDFLTDFAEDSSAVCVLTMRPFKPDKPPCVAAHRVLVHPNTLHIKLGGLRSTEMASLACQLLDVVRVPEDLVRILQKKSHGIASWCEQLLQELTAANQLLIVPEGSNRAAADEDQTANITPSLTVLQKRRDSSASGGVPGRSRRSSVDSGTAPMFQQPIPPTLLERLQELQEEGLAAEEDDDEPKMVCVLAAGVNLTDLQIPDSMTGMMLARIDHMKPSEQMLVKCAAVLGLTFSRRMLEMITPNTTPWKIRRLLHALMKAGVFECATYYMSLHSSAQRPSQGVASSLSSYFGALGRGNRLSSGVICHCPKTERQEAELSSVEVSAASSHMFVTDCTNLRFTSAFMQETAYGLFLAEQRRKLHRQAAEFLESQAHKCVACGGGDFLPGGHQLTGETTLKRVTTKMTNGDQAQELRTNTDLSNKTEEGRYSRHVSFDKLIAEQETFVQDQTENMMGSLKKSLKRRKMASVSPNTDEPRGSHLLLHEEEDSDDEEKPPSATAKGLPARRGTLVLRKGSLDCSISVISFGEISDSPASSRSGSRSTLDFERMDLRECRCTDVLNSIYPQLVRHWRAACYTVKTVHFLSEAGSAAVATGNNMQAMSYLQEAIDIIKDIDRGHNPLTDDPTQVVTIDKHERAKIESTMGQALFKMNRLDESMPHFHKSLRLLGNRQPSSKFGAHLKLFSAGFRQLFHIWFPERTFGNPSKREKYLEQARCLSHMWHSYDRQQDALRCLLAALQQVNLAENADDDLDELISAYSNMILCCQMQQWTEMGRRYEQIAMRRCIESPIGVGPDDLITIGHLYAVSTGIRLSNGYVQGAIDTGYSALKISEKIHDINLQIKTLPLLANALLLAGRLASCVEMLGKLSYAASEEEDFKARGAYYCGCLDLILEAGFALETHEACVTFCSQVSHDPAYASDTTSRCYLMASLSLWYMRKDCVDLAQQWLARSEESLPSHRLPTFMAVRTGFKILECRLLSYCHTIKAGRDTAKVKSKLKRTMKALKSDITRYPGLLPRLHHLKAYMRQLNGSRRAARIELQRCLEMSTQAGNQHEAAWAQHSMSVWFDSSHSRSQDEFWQRSTEEDMDWRAAGGVEPAAVKYSLPLPK</sequence>
<organism evidence="7 8">
    <name type="scientific">Acanthaster planci</name>
    <name type="common">Crown-of-thorns starfish</name>
    <dbReference type="NCBI Taxonomy" id="133434"/>
    <lineage>
        <taxon>Eukaryota</taxon>
        <taxon>Metazoa</taxon>
        <taxon>Echinodermata</taxon>
        <taxon>Eleutherozoa</taxon>
        <taxon>Asterozoa</taxon>
        <taxon>Asteroidea</taxon>
        <taxon>Valvatacea</taxon>
        <taxon>Valvatida</taxon>
        <taxon>Acanthasteridae</taxon>
        <taxon>Acanthaster</taxon>
    </lineage>
</organism>
<dbReference type="InterPro" id="IPR027417">
    <property type="entry name" value="P-loop_NTPase"/>
</dbReference>
<evidence type="ECO:0000259" key="6">
    <source>
        <dbReference type="PROSITE" id="PS50125"/>
    </source>
</evidence>
<dbReference type="InterPro" id="IPR011990">
    <property type="entry name" value="TPR-like_helical_dom_sf"/>
</dbReference>
<evidence type="ECO:0000256" key="5">
    <source>
        <dbReference type="SAM" id="MobiDB-lite"/>
    </source>
</evidence>
<evidence type="ECO:0000256" key="3">
    <source>
        <dbReference type="ARBA" id="ARBA00023239"/>
    </source>
</evidence>
<keyword evidence="1" id="KW-0547">Nucleotide-binding</keyword>
<evidence type="ECO:0000313" key="8">
    <source>
        <dbReference type="RefSeq" id="XP_022103708.1"/>
    </source>
</evidence>
<gene>
    <name evidence="8" type="primary">LOC110986264</name>
</gene>